<dbReference type="FunFam" id="2.60.40.10:FF:000042">
    <property type="entry name" value="Filamin-B isoform B"/>
    <property type="match status" value="1"/>
</dbReference>
<dbReference type="GO" id="GO:0030036">
    <property type="term" value="P:actin cytoskeleton organization"/>
    <property type="evidence" value="ECO:0007669"/>
    <property type="project" value="InterPro"/>
</dbReference>
<feature type="repeat" description="Filamin" evidence="3">
    <location>
        <begin position="85"/>
        <end position="136"/>
    </location>
</feature>
<feature type="repeat" description="Filamin" evidence="3">
    <location>
        <begin position="623"/>
        <end position="702"/>
    </location>
</feature>
<evidence type="ECO:0000256" key="2">
    <source>
        <dbReference type="ARBA" id="ARBA00022737"/>
    </source>
</evidence>
<dbReference type="PANTHER" id="PTHR38537:SF12">
    <property type="entry name" value="FILAMIN-C"/>
    <property type="match status" value="1"/>
</dbReference>
<dbReference type="SUPFAM" id="SSF81296">
    <property type="entry name" value="E set domains"/>
    <property type="match status" value="8"/>
</dbReference>
<dbReference type="InterPro" id="IPR044801">
    <property type="entry name" value="Filamin"/>
</dbReference>
<comment type="similarity">
    <text evidence="1">Belongs to the filamin family.</text>
</comment>
<evidence type="ECO:0000256" key="1">
    <source>
        <dbReference type="ARBA" id="ARBA00009238"/>
    </source>
</evidence>
<dbReference type="Proteomes" id="UP001044222">
    <property type="component" value="Chromosome 7"/>
</dbReference>
<feature type="repeat" description="Filamin" evidence="3">
    <location>
        <begin position="339"/>
        <end position="434"/>
    </location>
</feature>
<proteinExistence type="inferred from homology"/>
<organism evidence="4 5">
    <name type="scientific">Anguilla anguilla</name>
    <name type="common">European freshwater eel</name>
    <name type="synonym">Muraena anguilla</name>
    <dbReference type="NCBI Taxonomy" id="7936"/>
    <lineage>
        <taxon>Eukaryota</taxon>
        <taxon>Metazoa</taxon>
        <taxon>Chordata</taxon>
        <taxon>Craniata</taxon>
        <taxon>Vertebrata</taxon>
        <taxon>Euteleostomi</taxon>
        <taxon>Actinopterygii</taxon>
        <taxon>Neopterygii</taxon>
        <taxon>Teleostei</taxon>
        <taxon>Anguilliformes</taxon>
        <taxon>Anguillidae</taxon>
        <taxon>Anguilla</taxon>
    </lineage>
</organism>
<feature type="repeat" description="Filamin" evidence="3">
    <location>
        <begin position="435"/>
        <end position="527"/>
    </location>
</feature>
<gene>
    <name evidence="4" type="ORF">ANANG_G00145780</name>
</gene>
<reference evidence="4" key="1">
    <citation type="submission" date="2021-01" db="EMBL/GenBank/DDBJ databases">
        <title>A chromosome-scale assembly of European eel, Anguilla anguilla.</title>
        <authorList>
            <person name="Henkel C."/>
            <person name="Jong-Raadsen S.A."/>
            <person name="Dufour S."/>
            <person name="Weltzien F.-A."/>
            <person name="Palstra A.P."/>
            <person name="Pelster B."/>
            <person name="Spaink H.P."/>
            <person name="Van Den Thillart G.E."/>
            <person name="Jansen H."/>
            <person name="Zahm M."/>
            <person name="Klopp C."/>
            <person name="Cedric C."/>
            <person name="Louis A."/>
            <person name="Berthelot C."/>
            <person name="Parey E."/>
            <person name="Roest Crollius H."/>
            <person name="Montfort J."/>
            <person name="Robinson-Rechavi M."/>
            <person name="Bucao C."/>
            <person name="Bouchez O."/>
            <person name="Gislard M."/>
            <person name="Lluch J."/>
            <person name="Milhes M."/>
            <person name="Lampietro C."/>
            <person name="Lopez Roques C."/>
            <person name="Donnadieu C."/>
            <person name="Braasch I."/>
            <person name="Desvignes T."/>
            <person name="Postlethwait J."/>
            <person name="Bobe J."/>
            <person name="Guiguen Y."/>
            <person name="Dirks R."/>
        </authorList>
    </citation>
    <scope>NUCLEOTIDE SEQUENCE</scope>
    <source>
        <strain evidence="4">Tag_6206</strain>
        <tissue evidence="4">Liver</tissue>
    </source>
</reference>
<keyword evidence="2" id="KW-0677">Repeat</keyword>
<dbReference type="InterPro" id="IPR017868">
    <property type="entry name" value="Filamin/ABP280_repeat-like"/>
</dbReference>
<dbReference type="Gene3D" id="2.60.40.10">
    <property type="entry name" value="Immunoglobulins"/>
    <property type="match status" value="8"/>
</dbReference>
<evidence type="ECO:0000313" key="4">
    <source>
        <dbReference type="EMBL" id="KAG5846065.1"/>
    </source>
</evidence>
<feature type="repeat" description="Filamin" evidence="3">
    <location>
        <begin position="137"/>
        <end position="239"/>
    </location>
</feature>
<dbReference type="PROSITE" id="PS50194">
    <property type="entry name" value="FILAMIN_REPEAT"/>
    <property type="match status" value="8"/>
</dbReference>
<evidence type="ECO:0000256" key="3">
    <source>
        <dbReference type="PROSITE-ProRule" id="PRU00087"/>
    </source>
</evidence>
<feature type="repeat" description="Filamin" evidence="3">
    <location>
        <begin position="1"/>
        <end position="74"/>
    </location>
</feature>
<dbReference type="InterPro" id="IPR001298">
    <property type="entry name" value="Filamin/ABP280_rpt"/>
</dbReference>
<dbReference type="AlphaFoldDB" id="A0A9D3MBP8"/>
<dbReference type="PANTHER" id="PTHR38537">
    <property type="entry name" value="JITTERBUG, ISOFORM N"/>
    <property type="match status" value="1"/>
</dbReference>
<dbReference type="SMART" id="SM00557">
    <property type="entry name" value="IG_FLMN"/>
    <property type="match status" value="7"/>
</dbReference>
<dbReference type="FunFam" id="2.60.40.10:FF:000168">
    <property type="entry name" value="filamin-C isoform X2"/>
    <property type="match status" value="1"/>
</dbReference>
<feature type="repeat" description="Filamin" evidence="3">
    <location>
        <begin position="528"/>
        <end position="622"/>
    </location>
</feature>
<dbReference type="GO" id="GO:0051015">
    <property type="term" value="F:actin filament binding"/>
    <property type="evidence" value="ECO:0007669"/>
    <property type="project" value="InterPro"/>
</dbReference>
<dbReference type="FunFam" id="2.60.40.10:FF:000001">
    <property type="entry name" value="Filamin-C isoform b"/>
    <property type="match status" value="2"/>
</dbReference>
<name>A0A9D3MBP8_ANGAN</name>
<dbReference type="InterPro" id="IPR014756">
    <property type="entry name" value="Ig_E-set"/>
</dbReference>
<dbReference type="InterPro" id="IPR013783">
    <property type="entry name" value="Ig-like_fold"/>
</dbReference>
<dbReference type="GO" id="GO:0007399">
    <property type="term" value="P:nervous system development"/>
    <property type="evidence" value="ECO:0007669"/>
    <property type="project" value="UniProtKB-ARBA"/>
</dbReference>
<keyword evidence="5" id="KW-1185">Reference proteome</keyword>
<accession>A0A9D3MBP8</accession>
<sequence>MVGKSADFVVEAIGTEVGTLGFSIEGPSQAKIECDDKGDGSCDVRYWPTEPGDYAVHVICDDEDIKDSPYMAHILPAANDVFPERDAEGFPIDIQITDKGDGTFICVYIPTKPIKHTIIITWGEVNIPNSPFRVSIGEGSHPENVRVYGPGVEKSGLKANEPTYFTVDCSEAGQGDVSIGIKCAPGVVGPAEADIDFDIIKNDNDTFTVKYTPPGPGRYTIMVLFADQEIPISPFRIKVDPSHDAAKVRAEGPGLNKTGVEVGKPTHFTIYTKGAGKAKPDVQFAAALKGEAVRDFEIIDNHDYSYTVRYTAVQQGNMTISVSHGGDPIPKSPFNITVAPAMDLNKVKVQGLNNKVDVGKDQEFSINTRGAGGQGHVDVKITSPSRRPIPCKLESSAANDFHTVKYIPPEEGPYKVDIGYDGNPIPGSPFTVEGVMPPDPSKVRAYGPGLKGGFVGKPAPFAIDTKGAGTGGLGLTVEGPCEAKIECQDNGDGSCSVSYLPTEPGEYAINILFAEAHIPGSPFKAVIQPVFDPSKVTASGPGLERGKVDEAGSFTVDCSKAGEAELTIEIISDTGAKAEVHIQNNADGTYSITYIPPFHGTYTITIKYGGHAVPKFPARLQVDPAIDTSGIKVYGPGVEPRGVLREVATHFVVDARVQNKTGGGHVKARIVNPSGSNTDAYITEKGTGLTKWSTLHTRTAYT</sequence>
<evidence type="ECO:0000313" key="5">
    <source>
        <dbReference type="Proteomes" id="UP001044222"/>
    </source>
</evidence>
<dbReference type="FunFam" id="2.60.40.10:FF:000122">
    <property type="entry name" value="filamin-C isoform X2"/>
    <property type="match status" value="1"/>
</dbReference>
<comment type="caution">
    <text evidence="4">The sequence shown here is derived from an EMBL/GenBank/DDBJ whole genome shotgun (WGS) entry which is preliminary data.</text>
</comment>
<feature type="repeat" description="Filamin" evidence="3">
    <location>
        <begin position="240"/>
        <end position="338"/>
    </location>
</feature>
<protein>
    <submittedName>
        <fullName evidence="4">Uncharacterized protein</fullName>
    </submittedName>
</protein>
<dbReference type="Pfam" id="PF00630">
    <property type="entry name" value="Filamin"/>
    <property type="match status" value="7"/>
</dbReference>
<dbReference type="EMBL" id="JAFIRN010000007">
    <property type="protein sequence ID" value="KAG5846065.1"/>
    <property type="molecule type" value="Genomic_DNA"/>
</dbReference>